<evidence type="ECO:0000313" key="2">
    <source>
        <dbReference type="EMBL" id="CAK7270860.1"/>
    </source>
</evidence>
<feature type="region of interest" description="Disordered" evidence="1">
    <location>
        <begin position="64"/>
        <end position="85"/>
    </location>
</feature>
<accession>A0ABP0DRH6</accession>
<feature type="region of interest" description="Disordered" evidence="1">
    <location>
        <begin position="117"/>
        <end position="190"/>
    </location>
</feature>
<sequence length="398" mass="44572">MTISGYFKELRSSYRIRRANRLGHRTGPGSILFQRFKKSLPAAISASATASPVSAICDDDDLSVDETHQADGGTEEAESSVSSEFDDCQYDEPEIDFGRETSLVDIRRPVSPIVHMASRTSDPDRVLLQTQGVQSSKTSRIDLRHTKSEEDDMDDESCKTSEFGGSLADDSSNRSVCSSRSSTPARRSGRGHLHDLGDSLLYDSYKKKLINLATGHVHYISCQVTIATVSRFYIDHGQHIVHDLNRRLVVDLKNGIVYDRKAKRASPKYDGSTYSHKDMFTYEQKTGLVKAYPVYQDASSTASFSEKLSFDVVYDTDGGILYDNAHGRIFDLQSKRVYIKKLDENVGVQQLRALVYDDHVSDCTVYEDDGDDDFDFDCDNSSLCNVNEYIVRFAEGLE</sequence>
<comment type="caution">
    <text evidence="2">The sequence shown here is derived from an EMBL/GenBank/DDBJ whole genome shotgun (WGS) entry which is preliminary data.</text>
</comment>
<feature type="compositionally biased region" description="Acidic residues" evidence="1">
    <location>
        <begin position="73"/>
        <end position="85"/>
    </location>
</feature>
<evidence type="ECO:0000256" key="1">
    <source>
        <dbReference type="SAM" id="MobiDB-lite"/>
    </source>
</evidence>
<proteinExistence type="predicted"/>
<feature type="compositionally biased region" description="Basic and acidic residues" evidence="1">
    <location>
        <begin position="139"/>
        <end position="148"/>
    </location>
</feature>
<feature type="compositionally biased region" description="Low complexity" evidence="1">
    <location>
        <begin position="173"/>
        <end position="182"/>
    </location>
</feature>
<name>A0ABP0DRH6_9PEZI</name>
<evidence type="ECO:0000313" key="3">
    <source>
        <dbReference type="Proteomes" id="UP001642501"/>
    </source>
</evidence>
<dbReference type="EMBL" id="CAWUOM010000079">
    <property type="protein sequence ID" value="CAK7270860.1"/>
    <property type="molecule type" value="Genomic_DNA"/>
</dbReference>
<feature type="compositionally biased region" description="Polar residues" evidence="1">
    <location>
        <begin position="128"/>
        <end position="138"/>
    </location>
</feature>
<protein>
    <submittedName>
        <fullName evidence="2">Uncharacterized protein</fullName>
    </submittedName>
</protein>
<keyword evidence="3" id="KW-1185">Reference proteome</keyword>
<dbReference type="Proteomes" id="UP001642501">
    <property type="component" value="Unassembled WGS sequence"/>
</dbReference>
<reference evidence="2 3" key="1">
    <citation type="submission" date="2024-01" db="EMBL/GenBank/DDBJ databases">
        <authorList>
            <person name="Allen C."/>
            <person name="Tagirdzhanova G."/>
        </authorList>
    </citation>
    <scope>NUCLEOTIDE SEQUENCE [LARGE SCALE GENOMIC DNA]</scope>
    <source>
        <strain evidence="2 3">CBS 573.63</strain>
    </source>
</reference>
<organism evidence="2 3">
    <name type="scientific">Sporothrix epigloea</name>
    <dbReference type="NCBI Taxonomy" id="1892477"/>
    <lineage>
        <taxon>Eukaryota</taxon>
        <taxon>Fungi</taxon>
        <taxon>Dikarya</taxon>
        <taxon>Ascomycota</taxon>
        <taxon>Pezizomycotina</taxon>
        <taxon>Sordariomycetes</taxon>
        <taxon>Sordariomycetidae</taxon>
        <taxon>Ophiostomatales</taxon>
        <taxon>Ophiostomataceae</taxon>
        <taxon>Sporothrix</taxon>
    </lineage>
</organism>
<gene>
    <name evidence="2" type="ORF">SEPCBS57363_004318</name>
</gene>